<evidence type="ECO:0000259" key="1">
    <source>
        <dbReference type="Pfam" id="PF04266"/>
    </source>
</evidence>
<dbReference type="InterPro" id="IPR015947">
    <property type="entry name" value="PUA-like_sf"/>
</dbReference>
<dbReference type="Gene3D" id="2.30.130.30">
    <property type="entry name" value="Hypothetical protein"/>
    <property type="match status" value="1"/>
</dbReference>
<dbReference type="InterPro" id="IPR007374">
    <property type="entry name" value="ASCH_domain"/>
</dbReference>
<evidence type="ECO:0000313" key="2">
    <source>
        <dbReference type="EMBL" id="QBK86896.1"/>
    </source>
</evidence>
<dbReference type="SUPFAM" id="SSF88697">
    <property type="entry name" value="PUA domain-like"/>
    <property type="match status" value="1"/>
</dbReference>
<reference evidence="2" key="1">
    <citation type="journal article" date="2019" name="MBio">
        <title>Virus Genomes from Deep Sea Sediments Expand the Ocean Megavirome and Support Independent Origins of Viral Gigantism.</title>
        <authorList>
            <person name="Backstrom D."/>
            <person name="Yutin N."/>
            <person name="Jorgensen S.L."/>
            <person name="Dharamshi J."/>
            <person name="Homa F."/>
            <person name="Zaremba-Niedwiedzka K."/>
            <person name="Spang A."/>
            <person name="Wolf Y.I."/>
            <person name="Koonin E.V."/>
            <person name="Ettema T.J."/>
        </authorList>
    </citation>
    <scope>NUCLEOTIDE SEQUENCE</scope>
</reference>
<sequence length="125" mass="13677">MYSRALIVREPYATRIVEGGKTWELRKAHTKVRGVVGIVAQGSGAVIGTARITDSLAVPVDALKTLDAALQHCAPSEFVDKYFKGRATACVWTLDDAVKFAEPRRYVAKRGQMVWVLFPADGPSE</sequence>
<accession>A0A481YWK1</accession>
<organism evidence="2">
    <name type="scientific">Marseillevirus LCMAC103</name>
    <dbReference type="NCBI Taxonomy" id="2506604"/>
    <lineage>
        <taxon>Viruses</taxon>
        <taxon>Varidnaviria</taxon>
        <taxon>Bamfordvirae</taxon>
        <taxon>Nucleocytoviricota</taxon>
        <taxon>Megaviricetes</taxon>
        <taxon>Pimascovirales</taxon>
        <taxon>Pimascovirales incertae sedis</taxon>
        <taxon>Marseilleviridae</taxon>
    </lineage>
</organism>
<feature type="domain" description="ASCH" evidence="1">
    <location>
        <begin position="7"/>
        <end position="65"/>
    </location>
</feature>
<dbReference type="Pfam" id="PF04266">
    <property type="entry name" value="ASCH"/>
    <property type="match status" value="1"/>
</dbReference>
<protein>
    <submittedName>
        <fullName evidence="2">ASCH domain protein</fullName>
    </submittedName>
</protein>
<name>A0A481YWK1_9VIRU</name>
<gene>
    <name evidence="2" type="ORF">LCMAC103_02340</name>
</gene>
<proteinExistence type="predicted"/>
<dbReference type="EMBL" id="MK500338">
    <property type="protein sequence ID" value="QBK86896.1"/>
    <property type="molecule type" value="Genomic_DNA"/>
</dbReference>